<gene>
    <name evidence="1" type="ORF">SCUD_LOCUS2971</name>
</gene>
<evidence type="ECO:0000313" key="2">
    <source>
        <dbReference type="Proteomes" id="UP000279833"/>
    </source>
</evidence>
<accession>A0A183JJU2</accession>
<keyword evidence="2" id="KW-1185">Reference proteome</keyword>
<sequence>MNKVLSLFLSGLQPHSRSKGPIPNIYPINTDEPMDFVDNDSDDDIVLPEMAHCAGPACMLAAIPGEKYCSESCKLKHTNSRCSVRSAVPNLRPSITAISPREANPIP</sequence>
<dbReference type="AlphaFoldDB" id="A0A183JJU2"/>
<evidence type="ECO:0000313" key="1">
    <source>
        <dbReference type="EMBL" id="VDO78195.1"/>
    </source>
</evidence>
<dbReference type="Proteomes" id="UP000279833">
    <property type="component" value="Unassembled WGS sequence"/>
</dbReference>
<dbReference type="EMBL" id="UZAK01003112">
    <property type="protein sequence ID" value="VDO78195.1"/>
    <property type="molecule type" value="Genomic_DNA"/>
</dbReference>
<reference evidence="1 2" key="2">
    <citation type="submission" date="2018-11" db="EMBL/GenBank/DDBJ databases">
        <authorList>
            <consortium name="Pathogen Informatics"/>
        </authorList>
    </citation>
    <scope>NUCLEOTIDE SEQUENCE [LARGE SCALE GENOMIC DNA]</scope>
    <source>
        <strain evidence="1">Dakar</strain>
        <strain evidence="2">Dakar, Senegal</strain>
    </source>
</reference>
<evidence type="ECO:0000313" key="3">
    <source>
        <dbReference type="WBParaSite" id="SCUD_0000296901-mRNA-1"/>
    </source>
</evidence>
<protein>
    <submittedName>
        <fullName evidence="1 3">Uncharacterized protein</fullName>
    </submittedName>
</protein>
<dbReference type="WBParaSite" id="SCUD_0000296901-mRNA-1">
    <property type="protein sequence ID" value="SCUD_0000296901-mRNA-1"/>
    <property type="gene ID" value="SCUD_0000296901"/>
</dbReference>
<proteinExistence type="predicted"/>
<name>A0A183JJU2_9TREM</name>
<organism evidence="3">
    <name type="scientific">Schistosoma curassoni</name>
    <dbReference type="NCBI Taxonomy" id="6186"/>
    <lineage>
        <taxon>Eukaryota</taxon>
        <taxon>Metazoa</taxon>
        <taxon>Spiralia</taxon>
        <taxon>Lophotrochozoa</taxon>
        <taxon>Platyhelminthes</taxon>
        <taxon>Trematoda</taxon>
        <taxon>Digenea</taxon>
        <taxon>Strigeidida</taxon>
        <taxon>Schistosomatoidea</taxon>
        <taxon>Schistosomatidae</taxon>
        <taxon>Schistosoma</taxon>
    </lineage>
</organism>
<reference evidence="3" key="1">
    <citation type="submission" date="2016-06" db="UniProtKB">
        <authorList>
            <consortium name="WormBaseParasite"/>
        </authorList>
    </citation>
    <scope>IDENTIFICATION</scope>
</reference>